<dbReference type="AlphaFoldDB" id="A0AA86VN70"/>
<gene>
    <name evidence="2" type="ORF">AYBTSS11_LOCUS23195</name>
</gene>
<dbReference type="Proteomes" id="UP001189624">
    <property type="component" value="Chromosome 8"/>
</dbReference>
<dbReference type="Gramene" id="rna-AYBTSS11_LOCUS23195">
    <property type="protein sequence ID" value="CAJ1971196.1"/>
    <property type="gene ID" value="gene-AYBTSS11_LOCUS23195"/>
</dbReference>
<evidence type="ECO:0000256" key="1">
    <source>
        <dbReference type="SAM" id="MobiDB-lite"/>
    </source>
</evidence>
<accession>A0AA86VN70</accession>
<protein>
    <submittedName>
        <fullName evidence="2">Uncharacterized protein</fullName>
    </submittedName>
</protein>
<evidence type="ECO:0000313" key="2">
    <source>
        <dbReference type="EMBL" id="CAJ1971196.1"/>
    </source>
</evidence>
<feature type="compositionally biased region" description="Basic and acidic residues" evidence="1">
    <location>
        <begin position="1"/>
        <end position="12"/>
    </location>
</feature>
<proteinExistence type="predicted"/>
<dbReference type="EMBL" id="OY731405">
    <property type="protein sequence ID" value="CAJ1971196.1"/>
    <property type="molecule type" value="Genomic_DNA"/>
</dbReference>
<feature type="region of interest" description="Disordered" evidence="1">
    <location>
        <begin position="1"/>
        <end position="70"/>
    </location>
</feature>
<feature type="region of interest" description="Disordered" evidence="1">
    <location>
        <begin position="301"/>
        <end position="322"/>
    </location>
</feature>
<organism evidence="2 3">
    <name type="scientific">Sphenostylis stenocarpa</name>
    <dbReference type="NCBI Taxonomy" id="92480"/>
    <lineage>
        <taxon>Eukaryota</taxon>
        <taxon>Viridiplantae</taxon>
        <taxon>Streptophyta</taxon>
        <taxon>Embryophyta</taxon>
        <taxon>Tracheophyta</taxon>
        <taxon>Spermatophyta</taxon>
        <taxon>Magnoliopsida</taxon>
        <taxon>eudicotyledons</taxon>
        <taxon>Gunneridae</taxon>
        <taxon>Pentapetalae</taxon>
        <taxon>rosids</taxon>
        <taxon>fabids</taxon>
        <taxon>Fabales</taxon>
        <taxon>Fabaceae</taxon>
        <taxon>Papilionoideae</taxon>
        <taxon>50 kb inversion clade</taxon>
        <taxon>NPAAA clade</taxon>
        <taxon>indigoferoid/millettioid clade</taxon>
        <taxon>Phaseoleae</taxon>
        <taxon>Sphenostylis</taxon>
    </lineage>
</organism>
<keyword evidence="3" id="KW-1185">Reference proteome</keyword>
<name>A0AA86VN70_9FABA</name>
<evidence type="ECO:0000313" key="3">
    <source>
        <dbReference type="Proteomes" id="UP001189624"/>
    </source>
</evidence>
<reference evidence="2" key="1">
    <citation type="submission" date="2023-10" db="EMBL/GenBank/DDBJ databases">
        <authorList>
            <person name="Domelevo Entfellner J.-B."/>
        </authorList>
    </citation>
    <scope>NUCLEOTIDE SEQUENCE</scope>
</reference>
<feature type="compositionally biased region" description="Basic and acidic residues" evidence="1">
    <location>
        <begin position="33"/>
        <end position="44"/>
    </location>
</feature>
<sequence length="337" mass="38372">MAPKTEADLSLDKDEEIIEENAAPQHSVPCHSPNEHQKIVHDDAESSTSTPISGHSTNKREEIAHDDAATSFSISQNASMAMSGVDHFPNKPRRIAEEDAPAPWISHEQPLDPFKDLYNRSPSRNEYLEHAMFLKRTKIEEQQIPDVPLPHYEEEPPSSFGGLEEIVESAKLIQLPLKVTHANRISQEQSLDPFEDVYNRSPSRNEYLEHAMFLKKPKIEKPQIPDVPLPPYEQEPPRSFGGLEEIVESAKLKQFPLKVTHANRVSQQSLDPLKDVYNRSPSRNEYLEHAMFLKKLNIEEQQMPDVPLPPNEEEPPRSFGGLEEIVESAKRIHGRKD</sequence>
<feature type="compositionally biased region" description="Basic and acidic residues" evidence="1">
    <location>
        <begin position="58"/>
        <end position="68"/>
    </location>
</feature>
<feature type="compositionally biased region" description="Polar residues" evidence="1">
    <location>
        <begin position="46"/>
        <end position="56"/>
    </location>
</feature>